<organism evidence="3 4">
    <name type="scientific">Paenibacillus haidiansis</name>
    <dbReference type="NCBI Taxonomy" id="1574488"/>
    <lineage>
        <taxon>Bacteria</taxon>
        <taxon>Bacillati</taxon>
        <taxon>Bacillota</taxon>
        <taxon>Bacilli</taxon>
        <taxon>Bacillales</taxon>
        <taxon>Paenibacillaceae</taxon>
        <taxon>Paenibacillus</taxon>
    </lineage>
</organism>
<protein>
    <submittedName>
        <fullName evidence="3">TadE family protein</fullName>
    </submittedName>
</protein>
<dbReference type="RefSeq" id="WP_331847294.1">
    <property type="nucleotide sequence ID" value="NZ_JAZHPZ010000006.1"/>
</dbReference>
<sequence>MRLNKRISRINNPRSLRGSIVLEASLVMPAFVMVIFLFIYMVQMTLISLQMQNVAAGAVRQVSAHIYPVALAVSGQVENAQEDGGQVSGKESTNGSDGKDNSPFVWSMPELSMQAWAGKYASALPSPLSEWVQSAAERGDEPLADIKNSVSESLLDPVVKPLLKPFMQGTWLKDERLHVSRVTVPDIKTGKNPYFGLEISYELPIKVPFTGNAIVLQARAEERLWIGDTGELNEDTGGTGNGEGAEGEPAVVLAKPDPAYAGHRATIKAKVSPGTKATLTVYYKSGVSQAKYLGEATADENGIIEWKWLVGGRTTPGTWTFVIETETGLKTTEQFTVESPGGS</sequence>
<dbReference type="Proteomes" id="UP001306950">
    <property type="component" value="Unassembled WGS sequence"/>
</dbReference>
<gene>
    <name evidence="3" type="ORF">V3851_14640</name>
</gene>
<feature type="region of interest" description="Disordered" evidence="1">
    <location>
        <begin position="80"/>
        <end position="101"/>
    </location>
</feature>
<reference evidence="3 4" key="1">
    <citation type="submission" date="2024-02" db="EMBL/GenBank/DDBJ databases">
        <title>A nitrogen-fixing paenibacillus bacterium.</title>
        <authorList>
            <person name="Zhang W.L."/>
            <person name="Chen S.F."/>
        </authorList>
    </citation>
    <scope>NUCLEOTIDE SEQUENCE [LARGE SCALE GENOMIC DNA]</scope>
    <source>
        <strain evidence="3 4">M1</strain>
    </source>
</reference>
<keyword evidence="2" id="KW-1133">Transmembrane helix</keyword>
<evidence type="ECO:0000256" key="2">
    <source>
        <dbReference type="SAM" id="Phobius"/>
    </source>
</evidence>
<dbReference type="EMBL" id="JAZHPZ010000006">
    <property type="protein sequence ID" value="MEF2967077.1"/>
    <property type="molecule type" value="Genomic_DNA"/>
</dbReference>
<name>A0ABU7VTP9_9BACL</name>
<evidence type="ECO:0000313" key="4">
    <source>
        <dbReference type="Proteomes" id="UP001306950"/>
    </source>
</evidence>
<keyword evidence="2" id="KW-0472">Membrane</keyword>
<accession>A0ABU7VTP9</accession>
<keyword evidence="2" id="KW-0812">Transmembrane</keyword>
<feature type="transmembrane region" description="Helical" evidence="2">
    <location>
        <begin position="20"/>
        <end position="42"/>
    </location>
</feature>
<proteinExistence type="predicted"/>
<evidence type="ECO:0000256" key="1">
    <source>
        <dbReference type="SAM" id="MobiDB-lite"/>
    </source>
</evidence>
<evidence type="ECO:0000313" key="3">
    <source>
        <dbReference type="EMBL" id="MEF2967077.1"/>
    </source>
</evidence>
<comment type="caution">
    <text evidence="3">The sequence shown here is derived from an EMBL/GenBank/DDBJ whole genome shotgun (WGS) entry which is preliminary data.</text>
</comment>
<keyword evidence="4" id="KW-1185">Reference proteome</keyword>